<feature type="domain" description="Cyclic nucleotide-binding" evidence="1">
    <location>
        <begin position="20"/>
        <end position="124"/>
    </location>
</feature>
<evidence type="ECO:0000259" key="1">
    <source>
        <dbReference type="PROSITE" id="PS50042"/>
    </source>
</evidence>
<dbReference type="InterPro" id="IPR018490">
    <property type="entry name" value="cNMP-bd_dom_sf"/>
</dbReference>
<dbReference type="EMBL" id="QGKL01000039">
    <property type="protein sequence ID" value="PWQ94682.1"/>
    <property type="molecule type" value="Genomic_DNA"/>
</dbReference>
<dbReference type="InterPro" id="IPR014710">
    <property type="entry name" value="RmlC-like_jellyroll"/>
</dbReference>
<dbReference type="RefSeq" id="WP_109824331.1">
    <property type="nucleotide sequence ID" value="NZ_QGKL01000039.1"/>
</dbReference>
<dbReference type="PROSITE" id="PS50042">
    <property type="entry name" value="CNMP_BINDING_3"/>
    <property type="match status" value="1"/>
</dbReference>
<dbReference type="CDD" id="cd00038">
    <property type="entry name" value="CAP_ED"/>
    <property type="match status" value="1"/>
</dbReference>
<evidence type="ECO:0000313" key="3">
    <source>
        <dbReference type="Proteomes" id="UP000245506"/>
    </source>
</evidence>
<evidence type="ECO:0000313" key="2">
    <source>
        <dbReference type="EMBL" id="PWQ94682.1"/>
    </source>
</evidence>
<accession>A0A317CEW6</accession>
<reference evidence="2 3" key="1">
    <citation type="submission" date="2018-05" db="EMBL/GenBank/DDBJ databases">
        <title>Leucothrix arctica sp. nov., isolated from Arctic seawater.</title>
        <authorList>
            <person name="Choi A."/>
            <person name="Baek K."/>
        </authorList>
    </citation>
    <scope>NUCLEOTIDE SEQUENCE [LARGE SCALE GENOMIC DNA]</scope>
    <source>
        <strain evidence="2 3">IMCC9719</strain>
    </source>
</reference>
<gene>
    <name evidence="2" type="ORF">DKT75_15425</name>
</gene>
<dbReference type="OrthoDB" id="9798104at2"/>
<comment type="caution">
    <text evidence="2">The sequence shown here is derived from an EMBL/GenBank/DDBJ whole genome shotgun (WGS) entry which is preliminary data.</text>
</comment>
<sequence>MSDGLERSLALAQLEKSLNGYYPLSEGTWLEVQDICRVRHLEKHDVLYQMGVVPTTFAVVYKGLFRAFASDVKGHQYNKTFFEEGQWPAAISALLKTEASLVTVEALENSVILEINFADYRRLLESHHDLALMQVHYLERNWLLAKDAREIALVQEDAGQRYQQFLQDFPRLAKRLTQYHIASHLGITPTQLSRIRKNQ</sequence>
<dbReference type="Proteomes" id="UP000245506">
    <property type="component" value="Unassembled WGS sequence"/>
</dbReference>
<dbReference type="Gene3D" id="2.60.120.10">
    <property type="entry name" value="Jelly Rolls"/>
    <property type="match status" value="1"/>
</dbReference>
<dbReference type="AlphaFoldDB" id="A0A317CEW6"/>
<keyword evidence="3" id="KW-1185">Reference proteome</keyword>
<dbReference type="InterPro" id="IPR000595">
    <property type="entry name" value="cNMP-bd_dom"/>
</dbReference>
<dbReference type="Pfam" id="PF00027">
    <property type="entry name" value="cNMP_binding"/>
    <property type="match status" value="1"/>
</dbReference>
<proteinExistence type="predicted"/>
<organism evidence="2 3">
    <name type="scientific">Leucothrix arctica</name>
    <dbReference type="NCBI Taxonomy" id="1481894"/>
    <lineage>
        <taxon>Bacteria</taxon>
        <taxon>Pseudomonadati</taxon>
        <taxon>Pseudomonadota</taxon>
        <taxon>Gammaproteobacteria</taxon>
        <taxon>Thiotrichales</taxon>
        <taxon>Thiotrichaceae</taxon>
        <taxon>Leucothrix</taxon>
    </lineage>
</organism>
<protein>
    <recommendedName>
        <fullName evidence="1">Cyclic nucleotide-binding domain-containing protein</fullName>
    </recommendedName>
</protein>
<dbReference type="SUPFAM" id="SSF51206">
    <property type="entry name" value="cAMP-binding domain-like"/>
    <property type="match status" value="1"/>
</dbReference>
<name>A0A317CEW6_9GAMM</name>